<sequence length="156" mass="17916">MPNLVAIDVSVTDDRIRLVFSDRAVAAAYAAYLRAQDLRPPQHQTIPGYQRAPQLHTTSKEVSLSLPEFITWFITCRLPDDEDAVTFTFMDAHAGHAARWADAMLLFEHVQPSSSSTDDGPAKELHVRRLWNRAHLLKRLEELRRRTPTTRGDIWW</sequence>
<evidence type="ECO:0000313" key="1">
    <source>
        <dbReference type="EMBL" id="KAK4040972.1"/>
    </source>
</evidence>
<accession>A0AAN6SSI1</accession>
<dbReference type="EMBL" id="MU854366">
    <property type="protein sequence ID" value="KAK4040972.1"/>
    <property type="molecule type" value="Genomic_DNA"/>
</dbReference>
<reference evidence="2" key="1">
    <citation type="journal article" date="2023" name="Mol. Phylogenet. Evol.">
        <title>Genome-scale phylogeny and comparative genomics of the fungal order Sordariales.</title>
        <authorList>
            <person name="Hensen N."/>
            <person name="Bonometti L."/>
            <person name="Westerberg I."/>
            <person name="Brannstrom I.O."/>
            <person name="Guillou S."/>
            <person name="Cros-Aarteil S."/>
            <person name="Calhoun S."/>
            <person name="Haridas S."/>
            <person name="Kuo A."/>
            <person name="Mondo S."/>
            <person name="Pangilinan J."/>
            <person name="Riley R."/>
            <person name="LaButti K."/>
            <person name="Andreopoulos B."/>
            <person name="Lipzen A."/>
            <person name="Chen C."/>
            <person name="Yan M."/>
            <person name="Daum C."/>
            <person name="Ng V."/>
            <person name="Clum A."/>
            <person name="Steindorff A."/>
            <person name="Ohm R.A."/>
            <person name="Martin F."/>
            <person name="Silar P."/>
            <person name="Natvig D.O."/>
            <person name="Lalanne C."/>
            <person name="Gautier V."/>
            <person name="Ament-Velasquez S.L."/>
            <person name="Kruys A."/>
            <person name="Hutchinson M.I."/>
            <person name="Powell A.J."/>
            <person name="Barry K."/>
            <person name="Miller A.N."/>
            <person name="Grigoriev I.V."/>
            <person name="Debuchy R."/>
            <person name="Gladieux P."/>
            <person name="Hiltunen Thoren M."/>
            <person name="Johannesson H."/>
        </authorList>
    </citation>
    <scope>NUCLEOTIDE SEQUENCE [LARGE SCALE GENOMIC DNA]</scope>
    <source>
        <strain evidence="2">CBS 284.82</strain>
    </source>
</reference>
<proteinExistence type="predicted"/>
<dbReference type="AlphaFoldDB" id="A0AAN6SSI1"/>
<keyword evidence="2" id="KW-1185">Reference proteome</keyword>
<comment type="caution">
    <text evidence="1">The sequence shown here is derived from an EMBL/GenBank/DDBJ whole genome shotgun (WGS) entry which is preliminary data.</text>
</comment>
<dbReference type="Proteomes" id="UP001303115">
    <property type="component" value="Unassembled WGS sequence"/>
</dbReference>
<gene>
    <name evidence="1" type="ORF">C8A01DRAFT_45796</name>
</gene>
<protein>
    <submittedName>
        <fullName evidence="1">Uncharacterized protein</fullName>
    </submittedName>
</protein>
<evidence type="ECO:0000313" key="2">
    <source>
        <dbReference type="Proteomes" id="UP001303115"/>
    </source>
</evidence>
<name>A0AAN6SSI1_9PEZI</name>
<organism evidence="1 2">
    <name type="scientific">Parachaetomium inaequale</name>
    <dbReference type="NCBI Taxonomy" id="2588326"/>
    <lineage>
        <taxon>Eukaryota</taxon>
        <taxon>Fungi</taxon>
        <taxon>Dikarya</taxon>
        <taxon>Ascomycota</taxon>
        <taxon>Pezizomycotina</taxon>
        <taxon>Sordariomycetes</taxon>
        <taxon>Sordariomycetidae</taxon>
        <taxon>Sordariales</taxon>
        <taxon>Chaetomiaceae</taxon>
        <taxon>Parachaetomium</taxon>
    </lineage>
</organism>